<dbReference type="OrthoDB" id="194443at2759"/>
<dbReference type="AlphaFoldDB" id="A0A8H7T2D3"/>
<keyword evidence="2" id="KW-1185">Reference proteome</keyword>
<comment type="caution">
    <text evidence="1">The sequence shown here is derived from an EMBL/GenBank/DDBJ whole genome shotgun (WGS) entry which is preliminary data.</text>
</comment>
<dbReference type="EMBL" id="JAFJYH010000400">
    <property type="protein sequence ID" value="KAG4412209.1"/>
    <property type="molecule type" value="Genomic_DNA"/>
</dbReference>
<evidence type="ECO:0000313" key="1">
    <source>
        <dbReference type="EMBL" id="KAG4412209.1"/>
    </source>
</evidence>
<dbReference type="CDD" id="cd18186">
    <property type="entry name" value="BTB_POZ_ZBTB_KLHL-like"/>
    <property type="match status" value="1"/>
</dbReference>
<reference evidence="1" key="1">
    <citation type="submission" date="2021-02" db="EMBL/GenBank/DDBJ databases">
        <title>Genome sequence Cadophora malorum strain M34.</title>
        <authorList>
            <person name="Stefanovic E."/>
            <person name="Vu D."/>
            <person name="Scully C."/>
            <person name="Dijksterhuis J."/>
            <person name="Roader J."/>
            <person name="Houbraken J."/>
        </authorList>
    </citation>
    <scope>NUCLEOTIDE SEQUENCE</scope>
    <source>
        <strain evidence="1">M34</strain>
    </source>
</reference>
<name>A0A8H7T2D3_9HELO</name>
<gene>
    <name evidence="1" type="ORF">IFR04_014669</name>
</gene>
<sequence>MLFQAAHSFTLLFNSPSITTVTLPNDDPTAWDLLIHWCYTGKLPPLTRTTADPAFNAQVTKFCS</sequence>
<dbReference type="Proteomes" id="UP000664132">
    <property type="component" value="Unassembled WGS sequence"/>
</dbReference>
<accession>A0A8H7T2D3</accession>
<evidence type="ECO:0008006" key="3">
    <source>
        <dbReference type="Google" id="ProtNLM"/>
    </source>
</evidence>
<protein>
    <recommendedName>
        <fullName evidence="3">BTB domain-containing protein</fullName>
    </recommendedName>
</protein>
<feature type="non-terminal residue" evidence="1">
    <location>
        <position position="64"/>
    </location>
</feature>
<proteinExistence type="predicted"/>
<evidence type="ECO:0000313" key="2">
    <source>
        <dbReference type="Proteomes" id="UP000664132"/>
    </source>
</evidence>
<organism evidence="1 2">
    <name type="scientific">Cadophora malorum</name>
    <dbReference type="NCBI Taxonomy" id="108018"/>
    <lineage>
        <taxon>Eukaryota</taxon>
        <taxon>Fungi</taxon>
        <taxon>Dikarya</taxon>
        <taxon>Ascomycota</taxon>
        <taxon>Pezizomycotina</taxon>
        <taxon>Leotiomycetes</taxon>
        <taxon>Helotiales</taxon>
        <taxon>Ploettnerulaceae</taxon>
        <taxon>Cadophora</taxon>
    </lineage>
</organism>